<dbReference type="EMBL" id="JAOAOG010000062">
    <property type="protein sequence ID" value="KAJ6251298.1"/>
    <property type="molecule type" value="Genomic_DNA"/>
</dbReference>
<organism evidence="2 3">
    <name type="scientific">Anaeramoeba flamelloides</name>
    <dbReference type="NCBI Taxonomy" id="1746091"/>
    <lineage>
        <taxon>Eukaryota</taxon>
        <taxon>Metamonada</taxon>
        <taxon>Anaeramoebidae</taxon>
        <taxon>Anaeramoeba</taxon>
    </lineage>
</organism>
<evidence type="ECO:0000313" key="3">
    <source>
        <dbReference type="Proteomes" id="UP001150062"/>
    </source>
</evidence>
<dbReference type="Proteomes" id="UP001150062">
    <property type="component" value="Unassembled WGS sequence"/>
</dbReference>
<evidence type="ECO:0000256" key="1">
    <source>
        <dbReference type="RuleBase" id="RU000487"/>
    </source>
</evidence>
<dbReference type="SMART" id="SM00268">
    <property type="entry name" value="ACTIN"/>
    <property type="match status" value="1"/>
</dbReference>
<dbReference type="Pfam" id="PF00022">
    <property type="entry name" value="Actin"/>
    <property type="match status" value="1"/>
</dbReference>
<name>A0ABQ8Z329_9EUKA</name>
<comment type="caution">
    <text evidence="2">The sequence shown here is derived from an EMBL/GenBank/DDBJ whole genome shotgun (WGS) entry which is preliminary data.</text>
</comment>
<dbReference type="PANTHER" id="PTHR11937">
    <property type="entry name" value="ACTIN"/>
    <property type="match status" value="1"/>
</dbReference>
<keyword evidence="3" id="KW-1185">Reference proteome</keyword>
<gene>
    <name evidence="2" type="ORF">M0813_15142</name>
</gene>
<sequence>MSQAIVIDNGSAYIKAGFADDDQPRCIIPTVVGRPKNQEMNNENRIVGKEAMEKRENLTLKYPIEHGIVTNWDDVEKLWEHTFSKGLKTNPEEHKVLLTEAPLNPKANREKTVEIMFETFKVPAMYLANSAVLDLLSTGSSSGLLVQSVDDVTNIVPIFEGHALPYAVSQLDLGGRDLTDYMMKIITESKKYSFTTSSDREIVRDIKEKLGYVVLDFDQEMKRASYTKELERNYKLPTGEMIILNNERFRCTEPLFQPSLIGLEQEGIHELSFNSITKCDPSIRSTLFKNIYVTGGNGKFHGIHERLQKELDTLTQRRKYISMCVRVHNSSMMNISWTWTAGLVFVEMNENSFISKKEYEEAGASIVHRRCF</sequence>
<dbReference type="Gene3D" id="3.90.640.10">
    <property type="entry name" value="Actin, Chain A, domain 4"/>
    <property type="match status" value="1"/>
</dbReference>
<dbReference type="SUPFAM" id="SSF53067">
    <property type="entry name" value="Actin-like ATPase domain"/>
    <property type="match status" value="2"/>
</dbReference>
<dbReference type="PRINTS" id="PR00190">
    <property type="entry name" value="ACTIN"/>
</dbReference>
<accession>A0ABQ8Z329</accession>
<dbReference type="InterPro" id="IPR043129">
    <property type="entry name" value="ATPase_NBD"/>
</dbReference>
<dbReference type="PROSITE" id="PS01132">
    <property type="entry name" value="ACTINS_ACT_LIKE"/>
    <property type="match status" value="1"/>
</dbReference>
<comment type="similarity">
    <text evidence="1">Belongs to the actin family.</text>
</comment>
<dbReference type="Gene3D" id="3.30.420.40">
    <property type="match status" value="2"/>
</dbReference>
<proteinExistence type="inferred from homology"/>
<protein>
    <submittedName>
        <fullName evidence="2">Actin-7-related</fullName>
    </submittedName>
</protein>
<dbReference type="InterPro" id="IPR004000">
    <property type="entry name" value="Actin"/>
</dbReference>
<reference evidence="2" key="1">
    <citation type="submission" date="2022-08" db="EMBL/GenBank/DDBJ databases">
        <title>Novel sulfate-reducing endosymbionts in the free-living metamonad Anaeramoeba.</title>
        <authorList>
            <person name="Jerlstrom-Hultqvist J."/>
            <person name="Cepicka I."/>
            <person name="Gallot-Lavallee L."/>
            <person name="Salas-Leiva D."/>
            <person name="Curtis B.A."/>
            <person name="Zahonova K."/>
            <person name="Pipaliya S."/>
            <person name="Dacks J."/>
            <person name="Roger A.J."/>
        </authorList>
    </citation>
    <scope>NUCLEOTIDE SEQUENCE</scope>
    <source>
        <strain evidence="2">Schooner1</strain>
    </source>
</reference>
<evidence type="ECO:0000313" key="2">
    <source>
        <dbReference type="EMBL" id="KAJ6251298.1"/>
    </source>
</evidence>
<dbReference type="InterPro" id="IPR020902">
    <property type="entry name" value="Actin/actin-like_CS"/>
</dbReference>